<accession>A0A6F8PT07</accession>
<evidence type="ECO:0000313" key="2">
    <source>
        <dbReference type="Proteomes" id="UP000501726"/>
    </source>
</evidence>
<sequence>MKPVNYVIDLKEPFFSTSTHPKYFGQELKEFLKYHSVQLEYAGYELLSVTTEGFDVYIQGLGRDRTENLRYDLEGFQNVRDFWSEKEKYDESVYLAPSQEQLKRAVDALHFAHIHFCSALPIVSGLDSESLNDYMERGISNTFAHQSSKSLLKGEFHLEDTREERSKALKHWSEKVKSQKSEESFAQLILAFDEVLKDLLIDFNNAVSPREARKMAASHAKKNSSKLTIHLTKFLDLCLEEDLPESRVNQLIAEAGLKLPATSIHNWMHKRKKARLGDFDISQDKTSEEALKKIEEGVNKVRNSEVFLKLNNS</sequence>
<dbReference type="Proteomes" id="UP000501726">
    <property type="component" value="Chromosome"/>
</dbReference>
<proteinExistence type="predicted"/>
<dbReference type="AlphaFoldDB" id="A0A6F8PT07"/>
<dbReference type="KEGG" id="tse:THMIRHAS_04930"/>
<organism evidence="1 2">
    <name type="scientific">Thiosulfatimonas sediminis</name>
    <dbReference type="NCBI Taxonomy" id="2675054"/>
    <lineage>
        <taxon>Bacteria</taxon>
        <taxon>Pseudomonadati</taxon>
        <taxon>Pseudomonadota</taxon>
        <taxon>Gammaproteobacteria</taxon>
        <taxon>Thiotrichales</taxon>
        <taxon>Piscirickettsiaceae</taxon>
        <taxon>Thiosulfatimonas</taxon>
    </lineage>
</organism>
<keyword evidence="2" id="KW-1185">Reference proteome</keyword>
<name>A0A6F8PT07_9GAMM</name>
<evidence type="ECO:0000313" key="1">
    <source>
        <dbReference type="EMBL" id="BBP45120.1"/>
    </source>
</evidence>
<reference evidence="2" key="1">
    <citation type="submission" date="2019-11" db="EMBL/GenBank/DDBJ databases">
        <title>Isolation and characterization of two novel species in the genus Thiomicrorhabdus.</title>
        <authorList>
            <person name="Mochizuki J."/>
            <person name="Kojima H."/>
            <person name="Fukui M."/>
        </authorList>
    </citation>
    <scope>NUCLEOTIDE SEQUENCE [LARGE SCALE GENOMIC DNA]</scope>
    <source>
        <strain evidence="2">aks77</strain>
    </source>
</reference>
<gene>
    <name evidence="1" type="ORF">THMIRHAS_04930</name>
</gene>
<dbReference type="EMBL" id="AP021889">
    <property type="protein sequence ID" value="BBP45120.1"/>
    <property type="molecule type" value="Genomic_DNA"/>
</dbReference>
<protein>
    <submittedName>
        <fullName evidence="1">Uncharacterized protein</fullName>
    </submittedName>
</protein>